<dbReference type="GO" id="GO:0007155">
    <property type="term" value="P:cell adhesion"/>
    <property type="evidence" value="ECO:0007669"/>
    <property type="project" value="UniProtKB-KW"/>
</dbReference>
<dbReference type="InterPro" id="IPR003591">
    <property type="entry name" value="Leu-rich_rpt_typical-subtyp"/>
</dbReference>
<reference evidence="3" key="2">
    <citation type="journal article" date="2008" name="Genome Biol.">
        <title>Improved genome assembly and evidence-based global gene model set for the chordate Ciona intestinalis: new insight into intron and operon populations.</title>
        <authorList>
            <person name="Satou Y."/>
            <person name="Mineta K."/>
            <person name="Ogasawara M."/>
            <person name="Sasakura Y."/>
            <person name="Shoguchi E."/>
            <person name="Ueno K."/>
            <person name="Yamada L."/>
            <person name="Matsumoto J."/>
            <person name="Wasserscheid J."/>
            <person name="Dewar K."/>
            <person name="Wiley G.B."/>
            <person name="Macmil S.L."/>
            <person name="Roe B.A."/>
            <person name="Zeller R.W."/>
            <person name="Hastings K.E."/>
            <person name="Lemaire P."/>
            <person name="Lindquist E."/>
            <person name="Endo T."/>
            <person name="Hotta K."/>
            <person name="Inaba K."/>
        </authorList>
    </citation>
    <scope>NUCLEOTIDE SEQUENCE [LARGE SCALE GENOMIC DNA]</scope>
    <source>
        <strain evidence="3">wild type</strain>
    </source>
</reference>
<dbReference type="EMBL" id="EAAA01002299">
    <property type="status" value="NOT_ANNOTATED_CDS"/>
    <property type="molecule type" value="Genomic_DNA"/>
</dbReference>
<dbReference type="SMART" id="SM00369">
    <property type="entry name" value="LRR_TYP"/>
    <property type="match status" value="7"/>
</dbReference>
<dbReference type="InterPro" id="IPR050333">
    <property type="entry name" value="SLRP"/>
</dbReference>
<dbReference type="GeneTree" id="ENSGT00940000161826"/>
<proteinExistence type="predicted"/>
<reference evidence="3" key="4">
    <citation type="submission" date="2025-09" db="UniProtKB">
        <authorList>
            <consortium name="Ensembl"/>
        </authorList>
    </citation>
    <scope>IDENTIFICATION</scope>
</reference>
<dbReference type="GO" id="GO:0016020">
    <property type="term" value="C:membrane"/>
    <property type="evidence" value="ECO:0007669"/>
    <property type="project" value="UniProtKB-SubCell"/>
</dbReference>
<dbReference type="InterPro" id="IPR001611">
    <property type="entry name" value="Leu-rich_rpt"/>
</dbReference>
<organism evidence="3 4">
    <name type="scientific">Ciona intestinalis</name>
    <name type="common">Transparent sea squirt</name>
    <name type="synonym">Ascidia intestinalis</name>
    <dbReference type="NCBI Taxonomy" id="7719"/>
    <lineage>
        <taxon>Eukaryota</taxon>
        <taxon>Metazoa</taxon>
        <taxon>Chordata</taxon>
        <taxon>Tunicata</taxon>
        <taxon>Ascidiacea</taxon>
        <taxon>Phlebobranchia</taxon>
        <taxon>Cionidae</taxon>
        <taxon>Ciona</taxon>
    </lineage>
</organism>
<dbReference type="Gene3D" id="3.80.10.10">
    <property type="entry name" value="Ribonuclease Inhibitor"/>
    <property type="match status" value="1"/>
</dbReference>
<protein>
    <recommendedName>
        <fullName evidence="5">LRRNT domain-containing protein</fullName>
    </recommendedName>
</protein>
<evidence type="ECO:0000313" key="3">
    <source>
        <dbReference type="Ensembl" id="ENSCINP00000030231.1"/>
    </source>
</evidence>
<reference evidence="4" key="1">
    <citation type="journal article" date="2002" name="Science">
        <title>The draft genome of Ciona intestinalis: insights into chordate and vertebrate origins.</title>
        <authorList>
            <person name="Dehal P."/>
            <person name="Satou Y."/>
            <person name="Campbell R.K."/>
            <person name="Chapman J."/>
            <person name="Degnan B."/>
            <person name="De Tomaso A."/>
            <person name="Davidson B."/>
            <person name="Di Gregorio A."/>
            <person name="Gelpke M."/>
            <person name="Goodstein D.M."/>
            <person name="Harafuji N."/>
            <person name="Hastings K.E."/>
            <person name="Ho I."/>
            <person name="Hotta K."/>
            <person name="Huang W."/>
            <person name="Kawashima T."/>
            <person name="Lemaire P."/>
            <person name="Martinez D."/>
            <person name="Meinertzhagen I.A."/>
            <person name="Necula S."/>
            <person name="Nonaka M."/>
            <person name="Putnam N."/>
            <person name="Rash S."/>
            <person name="Saiga H."/>
            <person name="Satake M."/>
            <person name="Terry A."/>
            <person name="Yamada L."/>
            <person name="Wang H.G."/>
            <person name="Awazu S."/>
            <person name="Azumi K."/>
            <person name="Boore J."/>
            <person name="Branno M."/>
            <person name="Chin-Bow S."/>
            <person name="DeSantis R."/>
            <person name="Doyle S."/>
            <person name="Francino P."/>
            <person name="Keys D.N."/>
            <person name="Haga S."/>
            <person name="Hayashi H."/>
            <person name="Hino K."/>
            <person name="Imai K.S."/>
            <person name="Inaba K."/>
            <person name="Kano S."/>
            <person name="Kobayashi K."/>
            <person name="Kobayashi M."/>
            <person name="Lee B.I."/>
            <person name="Makabe K.W."/>
            <person name="Manohar C."/>
            <person name="Matassi G."/>
            <person name="Medina M."/>
            <person name="Mochizuki Y."/>
            <person name="Mount S."/>
            <person name="Morishita T."/>
            <person name="Miura S."/>
            <person name="Nakayama A."/>
            <person name="Nishizaka S."/>
            <person name="Nomoto H."/>
            <person name="Ohta F."/>
            <person name="Oishi K."/>
            <person name="Rigoutsos I."/>
            <person name="Sano M."/>
            <person name="Sasaki A."/>
            <person name="Sasakura Y."/>
            <person name="Shoguchi E."/>
            <person name="Shin-i T."/>
            <person name="Spagnuolo A."/>
            <person name="Stainier D."/>
            <person name="Suzuki M.M."/>
            <person name="Tassy O."/>
            <person name="Takatori N."/>
            <person name="Tokuoka M."/>
            <person name="Yagi K."/>
            <person name="Yoshizaki F."/>
            <person name="Wada S."/>
            <person name="Zhang C."/>
            <person name="Hyatt P.D."/>
            <person name="Larimer F."/>
            <person name="Detter C."/>
            <person name="Doggett N."/>
            <person name="Glavina T."/>
            <person name="Hawkins T."/>
            <person name="Richardson P."/>
            <person name="Lucas S."/>
            <person name="Kohara Y."/>
            <person name="Levine M."/>
            <person name="Satoh N."/>
            <person name="Rokhsar D.S."/>
        </authorList>
    </citation>
    <scope>NUCLEOTIDE SEQUENCE [LARGE SCALE GENOMIC DNA]</scope>
</reference>
<evidence type="ECO:0000256" key="1">
    <source>
        <dbReference type="ARBA" id="ARBA00022614"/>
    </source>
</evidence>
<dbReference type="InterPro" id="IPR032675">
    <property type="entry name" value="LRR_dom_sf"/>
</dbReference>
<keyword evidence="2" id="KW-0677">Repeat</keyword>
<dbReference type="GO" id="GO:0005615">
    <property type="term" value="C:extracellular space"/>
    <property type="evidence" value="ECO:0000318"/>
    <property type="project" value="GO_Central"/>
</dbReference>
<evidence type="ECO:0000256" key="2">
    <source>
        <dbReference type="ARBA" id="ARBA00022737"/>
    </source>
</evidence>
<dbReference type="Ensembl" id="ENSCINT00000032481.1">
    <property type="protein sequence ID" value="ENSCINP00000030231.1"/>
    <property type="gene ID" value="ENSCING00000020837.1"/>
</dbReference>
<dbReference type="AlphaFoldDB" id="H2XKP9"/>
<sequence>ACVRNCRCDSRNNVYCIENSWTFVPYGIPVETRSLNMYRNNITNGPTTNANLERLINLKKLDMHQNDLKSFPIGLPNSLELIYFQKNDIKYIGRNSLHGLSNLNELHLDENNITNKGLSSVAFKDATRLMELVLTNNLLTAVPEGLPVSLRVLRLDNNLVQRVTVSALQPLTRLIRLDLSGNSIIQNFVEPSAFLGLHRLRTLDVSANRLTQIPKGLPDNLDELLLSKNSIEFVYSTSSDDGSPTAHGSLSGLTMLTKLDLSSNKLQSVEYGAFDGQQRLRTCELQNNPWQCDCYLTYLKRWLSSTTTTLSSERNTRCSTPQAFSGVTL</sequence>
<dbReference type="Proteomes" id="UP000008144">
    <property type="component" value="Chromosome 6"/>
</dbReference>
<dbReference type="HOGENOM" id="CLU_000288_18_6_1"/>
<dbReference type="STRING" id="7719.ENSCINP00000030231"/>
<dbReference type="Pfam" id="PF13855">
    <property type="entry name" value="LRR_8"/>
    <property type="match status" value="1"/>
</dbReference>
<evidence type="ECO:0008006" key="5">
    <source>
        <dbReference type="Google" id="ProtNLM"/>
    </source>
</evidence>
<dbReference type="PANTHER" id="PTHR45712">
    <property type="entry name" value="AGAP008170-PA"/>
    <property type="match status" value="1"/>
</dbReference>
<dbReference type="SUPFAM" id="SSF52058">
    <property type="entry name" value="L domain-like"/>
    <property type="match status" value="2"/>
</dbReference>
<name>H2XKP9_CIOIN</name>
<keyword evidence="1" id="KW-0433">Leucine-rich repeat</keyword>
<dbReference type="OMA" id="CDCYLTY"/>
<dbReference type="PANTHER" id="PTHR45712:SF27">
    <property type="entry name" value="LRRNT DOMAIN-CONTAINING PROTEIN"/>
    <property type="match status" value="1"/>
</dbReference>
<dbReference type="InParanoid" id="H2XKP9"/>
<evidence type="ECO:0000313" key="4">
    <source>
        <dbReference type="Proteomes" id="UP000008144"/>
    </source>
</evidence>
<keyword evidence="4" id="KW-1185">Reference proteome</keyword>
<dbReference type="PRINTS" id="PR00019">
    <property type="entry name" value="LEURICHRPT"/>
</dbReference>
<dbReference type="SMART" id="SM00365">
    <property type="entry name" value="LRR_SD22"/>
    <property type="match status" value="4"/>
</dbReference>
<reference evidence="3" key="3">
    <citation type="submission" date="2025-08" db="UniProtKB">
        <authorList>
            <consortium name="Ensembl"/>
        </authorList>
    </citation>
    <scope>IDENTIFICATION</scope>
</reference>
<accession>H2XKP9</accession>